<dbReference type="GO" id="GO:0016020">
    <property type="term" value="C:membrane"/>
    <property type="evidence" value="ECO:0007669"/>
    <property type="project" value="InterPro"/>
</dbReference>
<evidence type="ECO:0000313" key="2">
    <source>
        <dbReference type="EMBL" id="KPM83350.1"/>
    </source>
</evidence>
<dbReference type="Gene3D" id="3.40.1690.10">
    <property type="entry name" value="secretion proteins EscU"/>
    <property type="match status" value="1"/>
</dbReference>
<keyword evidence="2" id="KW-0969">Cilium</keyword>
<comment type="similarity">
    <text evidence="1">Belongs to the type III secretion exporter family.</text>
</comment>
<dbReference type="GO" id="GO:0009306">
    <property type="term" value="P:protein secretion"/>
    <property type="evidence" value="ECO:0007669"/>
    <property type="project" value="InterPro"/>
</dbReference>
<dbReference type="AlphaFoldDB" id="A0A0P7EJ71"/>
<evidence type="ECO:0000313" key="3">
    <source>
        <dbReference type="Proteomes" id="UP000050378"/>
    </source>
</evidence>
<dbReference type="SUPFAM" id="SSF160544">
    <property type="entry name" value="EscU C-terminal domain-like"/>
    <property type="match status" value="1"/>
</dbReference>
<accession>A0A0P7EJ71</accession>
<dbReference type="STRING" id="570156.AOG27_11965"/>
<dbReference type="InterPro" id="IPR006135">
    <property type="entry name" value="T3SS_substrate_exporter"/>
</dbReference>
<keyword evidence="2" id="KW-0966">Cell projection</keyword>
<dbReference type="InterPro" id="IPR029025">
    <property type="entry name" value="T3SS_substrate_exporter_C"/>
</dbReference>
<dbReference type="PATRIC" id="fig|570156.3.peg.3480"/>
<organism evidence="2 3">
    <name type="scientific">Pseudoalteromonas lipolytica</name>
    <dbReference type="NCBI Taxonomy" id="570156"/>
    <lineage>
        <taxon>Bacteria</taxon>
        <taxon>Pseudomonadati</taxon>
        <taxon>Pseudomonadota</taxon>
        <taxon>Gammaproteobacteria</taxon>
        <taxon>Alteromonadales</taxon>
        <taxon>Pseudoalteromonadaceae</taxon>
        <taxon>Pseudoalteromonas</taxon>
    </lineage>
</organism>
<protein>
    <submittedName>
        <fullName evidence="2">Flagellar biosynthesis protein FlhB</fullName>
    </submittedName>
</protein>
<dbReference type="RefSeq" id="WP_054553249.1">
    <property type="nucleotide sequence ID" value="NZ_LJTC01000007.1"/>
</dbReference>
<dbReference type="EMBL" id="LJTC01000007">
    <property type="protein sequence ID" value="KPM83350.1"/>
    <property type="molecule type" value="Genomic_DNA"/>
</dbReference>
<reference evidence="2 3" key="1">
    <citation type="submission" date="2015-09" db="EMBL/GenBank/DDBJ databases">
        <title>Draft Genome Sequence of Pseudoalteromonas lipolytica UCD-48B.</title>
        <authorList>
            <person name="Krusor M."/>
            <person name="Coil D.A."/>
            <person name="Lang J.M."/>
            <person name="Eisen J.A."/>
            <person name="Alexiev A."/>
        </authorList>
    </citation>
    <scope>NUCLEOTIDE SEQUENCE [LARGE SCALE GENOMIC DNA]</scope>
    <source>
        <strain evidence="2 3">UCD-48B</strain>
    </source>
</reference>
<dbReference type="OrthoDB" id="5244399at2"/>
<sequence length="102" mass="11271">MSEQAVHKSAIGLLYEAGSSPRVTSKGFGELAEEIVKLAEQKGILIHQDADLAQTLSHLELGEEIPKELYYVIAELIAFSYVLRGKFPPGWQDFQGKLNIKA</sequence>
<dbReference type="Proteomes" id="UP000050378">
    <property type="component" value="Unassembled WGS sequence"/>
</dbReference>
<dbReference type="Pfam" id="PF01312">
    <property type="entry name" value="Bac_export_2"/>
    <property type="match status" value="1"/>
</dbReference>
<evidence type="ECO:0000256" key="1">
    <source>
        <dbReference type="ARBA" id="ARBA00010690"/>
    </source>
</evidence>
<name>A0A0P7EJ71_9GAMM</name>
<gene>
    <name evidence="2" type="ORF">AOG27_11965</name>
</gene>
<keyword evidence="2" id="KW-0282">Flagellum</keyword>
<proteinExistence type="inferred from homology"/>
<comment type="caution">
    <text evidence="2">The sequence shown here is derived from an EMBL/GenBank/DDBJ whole genome shotgun (WGS) entry which is preliminary data.</text>
</comment>